<dbReference type="PANTHER" id="PTHR46065:SF4">
    <property type="entry name" value="E3 UBIQUITIN-PROTEIN LIGASE MARCHF2"/>
    <property type="match status" value="1"/>
</dbReference>
<dbReference type="GO" id="GO:0016567">
    <property type="term" value="P:protein ubiquitination"/>
    <property type="evidence" value="ECO:0007669"/>
    <property type="project" value="TreeGrafter"/>
</dbReference>
<dbReference type="GO" id="GO:0005789">
    <property type="term" value="C:endoplasmic reticulum membrane"/>
    <property type="evidence" value="ECO:0007669"/>
    <property type="project" value="UniProtKB-SubCell"/>
</dbReference>
<comment type="catalytic activity">
    <reaction evidence="1">
        <text>S-ubiquitinyl-[E2 ubiquitin-conjugating enzyme]-L-cysteine + [acceptor protein]-L-lysine = [E2 ubiquitin-conjugating enzyme]-L-cysteine + N(6)-ubiquitinyl-[acceptor protein]-L-lysine.</text>
        <dbReference type="EC" id="2.3.2.27"/>
    </reaction>
</comment>
<evidence type="ECO:0000256" key="25">
    <source>
        <dbReference type="SAM" id="Phobius"/>
    </source>
</evidence>
<evidence type="ECO:0000256" key="5">
    <source>
        <dbReference type="ARBA" id="ARBA00004906"/>
    </source>
</evidence>
<organism evidence="28 29">
    <name type="scientific">Scophthalmus maximus</name>
    <name type="common">Turbot</name>
    <name type="synonym">Psetta maxima</name>
    <dbReference type="NCBI Taxonomy" id="52904"/>
    <lineage>
        <taxon>Eukaryota</taxon>
        <taxon>Metazoa</taxon>
        <taxon>Chordata</taxon>
        <taxon>Craniata</taxon>
        <taxon>Vertebrata</taxon>
        <taxon>Euteleostomi</taxon>
        <taxon>Actinopterygii</taxon>
        <taxon>Neopterygii</taxon>
        <taxon>Teleostei</taxon>
        <taxon>Neoteleostei</taxon>
        <taxon>Acanthomorphata</taxon>
        <taxon>Carangaria</taxon>
        <taxon>Pleuronectiformes</taxon>
        <taxon>Pleuronectoidei</taxon>
        <taxon>Scophthalmidae</taxon>
        <taxon>Scophthalmus</taxon>
    </lineage>
</organism>
<keyword evidence="13" id="KW-0833">Ubl conjugation pathway</keyword>
<dbReference type="SUPFAM" id="SSF57850">
    <property type="entry name" value="RING/U-box"/>
    <property type="match status" value="1"/>
</dbReference>
<feature type="transmembrane region" description="Helical" evidence="25">
    <location>
        <begin position="385"/>
        <end position="409"/>
    </location>
</feature>
<keyword evidence="11" id="KW-0967">Endosome</keyword>
<dbReference type="PROSITE" id="PS51292">
    <property type="entry name" value="ZF_RING_CH"/>
    <property type="match status" value="1"/>
</dbReference>
<dbReference type="CDD" id="cd16808">
    <property type="entry name" value="RING_CH-C4HC3_MARCH2"/>
    <property type="match status" value="1"/>
</dbReference>
<evidence type="ECO:0000313" key="28">
    <source>
        <dbReference type="EMBL" id="KAF0047108.1"/>
    </source>
</evidence>
<evidence type="ECO:0000256" key="6">
    <source>
        <dbReference type="ARBA" id="ARBA00012483"/>
    </source>
</evidence>
<sequence>MHPEVDFTRLQNKGHALPSSAPRGCGRGTNKGSGPVAFCVRRRANDVDDEPAVGRVSGLWLGRILSKSPSVDMDMTQLKTECQLVNPSHCLKSSAGLSSDMNYSYLEINTVSTSTRHVTTAQLTDAEVSSSVASQLAALAASGDPSGDSRVFSPLSNDKPAEGDARPAMEGIRRMWACCSSPRVTVRGLMYLMLNVPMSRRELTNAFESQRRCCHLPGSLCDYSGNAESDASKDSEESDSTAQAQYIAKVTAKDGRPLSTVVKAVSSQSDVGMCRICHEGAGGETLLSPCDCTGTLGKVHKSCLEKWLSSSNTSYCELCHTEFTIERRPQPLTQWLKDPGPRSEKRTLLCDMACFLLITPLAAISGWLCLRGAQDHLQLKSRLEAIGLIALTIALFTIYILWTLVSFRYHCQLYSEWRRTNQKVRLLMPDMKGAHTTQRSVPTKSTKKMTDETIV</sequence>
<evidence type="ECO:0000256" key="8">
    <source>
        <dbReference type="ARBA" id="ARBA00022679"/>
    </source>
</evidence>
<evidence type="ECO:0000256" key="3">
    <source>
        <dbReference type="ARBA" id="ARBA00004337"/>
    </source>
</evidence>
<feature type="domain" description="RING-type" evidence="26">
    <location>
        <begin position="274"/>
        <end position="320"/>
    </location>
</feature>
<accession>A0A6A4TRV5</accession>
<dbReference type="FunFam" id="3.30.40.10:FF:000119">
    <property type="entry name" value="E3 ubiquitin-protein ligase MARCH2"/>
    <property type="match status" value="1"/>
</dbReference>
<evidence type="ECO:0000256" key="24">
    <source>
        <dbReference type="SAM" id="MobiDB-lite"/>
    </source>
</evidence>
<dbReference type="Proteomes" id="UP000438429">
    <property type="component" value="Unassembled WGS sequence"/>
</dbReference>
<dbReference type="GO" id="GO:0008270">
    <property type="term" value="F:zinc ion binding"/>
    <property type="evidence" value="ECO:0007669"/>
    <property type="project" value="UniProtKB-KW"/>
</dbReference>
<keyword evidence="12 23" id="KW-0863">Zinc-finger</keyword>
<keyword evidence="16 25" id="KW-1133">Transmembrane helix</keyword>
<dbReference type="Pfam" id="PF12906">
    <property type="entry name" value="RINGv"/>
    <property type="match status" value="1"/>
</dbReference>
<keyword evidence="9 25" id="KW-0812">Transmembrane</keyword>
<evidence type="ECO:0000259" key="27">
    <source>
        <dbReference type="PROSITE" id="PS51292"/>
    </source>
</evidence>
<proteinExistence type="predicted"/>
<evidence type="ECO:0000256" key="13">
    <source>
        <dbReference type="ARBA" id="ARBA00022786"/>
    </source>
</evidence>
<feature type="domain" description="RING-CH-type" evidence="27">
    <location>
        <begin position="266"/>
        <end position="326"/>
    </location>
</feature>
<evidence type="ECO:0000256" key="21">
    <source>
        <dbReference type="ARBA" id="ARBA00043183"/>
    </source>
</evidence>
<evidence type="ECO:0000313" key="29">
    <source>
        <dbReference type="Proteomes" id="UP000438429"/>
    </source>
</evidence>
<comment type="caution">
    <text evidence="28">The sequence shown here is derived from an EMBL/GenBank/DDBJ whole genome shotgun (WGS) entry which is preliminary data.</text>
</comment>
<evidence type="ECO:0000256" key="4">
    <source>
        <dbReference type="ARBA" id="ARBA00004477"/>
    </source>
</evidence>
<keyword evidence="8" id="KW-0808">Transferase</keyword>
<evidence type="ECO:0000256" key="17">
    <source>
        <dbReference type="ARBA" id="ARBA00023136"/>
    </source>
</evidence>
<evidence type="ECO:0000256" key="20">
    <source>
        <dbReference type="ARBA" id="ARBA00042437"/>
    </source>
</evidence>
<evidence type="ECO:0000256" key="18">
    <source>
        <dbReference type="ARBA" id="ARBA00023228"/>
    </source>
</evidence>
<dbReference type="GO" id="GO:0006897">
    <property type="term" value="P:endocytosis"/>
    <property type="evidence" value="ECO:0007669"/>
    <property type="project" value="UniProtKB-KW"/>
</dbReference>
<dbReference type="Gene3D" id="3.30.40.10">
    <property type="entry name" value="Zinc/RING finger domain, C3HC4 (zinc finger)"/>
    <property type="match status" value="1"/>
</dbReference>
<evidence type="ECO:0000256" key="11">
    <source>
        <dbReference type="ARBA" id="ARBA00022753"/>
    </source>
</evidence>
<dbReference type="EMBL" id="VEVO01000001">
    <property type="protein sequence ID" value="KAF0047108.1"/>
    <property type="molecule type" value="Genomic_DNA"/>
</dbReference>
<dbReference type="GO" id="GO:0005765">
    <property type="term" value="C:lysosomal membrane"/>
    <property type="evidence" value="ECO:0007669"/>
    <property type="project" value="UniProtKB-SubCell"/>
</dbReference>
<evidence type="ECO:0000256" key="16">
    <source>
        <dbReference type="ARBA" id="ARBA00022989"/>
    </source>
</evidence>
<dbReference type="PROSITE" id="PS50089">
    <property type="entry name" value="ZF_RING_2"/>
    <property type="match status" value="1"/>
</dbReference>
<comment type="subcellular location">
    <subcellularLocation>
        <location evidence="4">Endoplasmic reticulum membrane</location>
        <topology evidence="4">Multi-pass membrane protein</topology>
    </subcellularLocation>
    <subcellularLocation>
        <location evidence="3">Endosome membrane</location>
        <topology evidence="3">Multi-pass membrane protein</topology>
    </subcellularLocation>
    <subcellularLocation>
        <location evidence="2">Lysosome membrane</location>
        <topology evidence="2">Multi-pass membrane protein</topology>
    </subcellularLocation>
</comment>
<keyword evidence="14" id="KW-0256">Endoplasmic reticulum</keyword>
<evidence type="ECO:0000256" key="1">
    <source>
        <dbReference type="ARBA" id="ARBA00000900"/>
    </source>
</evidence>
<dbReference type="AlphaFoldDB" id="A0A6A4TRV5"/>
<evidence type="ECO:0000256" key="7">
    <source>
        <dbReference type="ARBA" id="ARBA00022583"/>
    </source>
</evidence>
<dbReference type="SMART" id="SM00744">
    <property type="entry name" value="RINGv"/>
    <property type="match status" value="1"/>
</dbReference>
<feature type="region of interest" description="Disordered" evidence="24">
    <location>
        <begin position="1"/>
        <end position="29"/>
    </location>
</feature>
<dbReference type="GO" id="GO:0010008">
    <property type="term" value="C:endosome membrane"/>
    <property type="evidence" value="ECO:0007669"/>
    <property type="project" value="UniProtKB-SubCell"/>
</dbReference>
<evidence type="ECO:0000256" key="19">
    <source>
        <dbReference type="ARBA" id="ARBA00040156"/>
    </source>
</evidence>
<feature type="region of interest" description="Disordered" evidence="24">
    <location>
        <begin position="139"/>
        <end position="165"/>
    </location>
</feature>
<feature type="transmembrane region" description="Helical" evidence="25">
    <location>
        <begin position="352"/>
        <end position="373"/>
    </location>
</feature>
<evidence type="ECO:0000256" key="2">
    <source>
        <dbReference type="ARBA" id="ARBA00004155"/>
    </source>
</evidence>
<dbReference type="PANTHER" id="PTHR46065">
    <property type="entry name" value="E3 UBIQUITIN-PROTEIN LIGASE MARCH 2/3 FAMILY MEMBER"/>
    <property type="match status" value="1"/>
</dbReference>
<name>A0A6A4TRV5_SCOMX</name>
<evidence type="ECO:0000259" key="26">
    <source>
        <dbReference type="PROSITE" id="PS50089"/>
    </source>
</evidence>
<dbReference type="InterPro" id="IPR013083">
    <property type="entry name" value="Znf_RING/FYVE/PHD"/>
</dbReference>
<keyword evidence="7" id="KW-0254">Endocytosis</keyword>
<keyword evidence="17 25" id="KW-0472">Membrane</keyword>
<keyword evidence="10" id="KW-0479">Metal-binding</keyword>
<dbReference type="GO" id="GO:0061630">
    <property type="term" value="F:ubiquitin protein ligase activity"/>
    <property type="evidence" value="ECO:0007669"/>
    <property type="project" value="UniProtKB-EC"/>
</dbReference>
<evidence type="ECO:0000256" key="22">
    <source>
        <dbReference type="ARBA" id="ARBA00043232"/>
    </source>
</evidence>
<feature type="region of interest" description="Disordered" evidence="24">
    <location>
        <begin position="436"/>
        <end position="455"/>
    </location>
</feature>
<evidence type="ECO:0000256" key="14">
    <source>
        <dbReference type="ARBA" id="ARBA00022824"/>
    </source>
</evidence>
<gene>
    <name evidence="28" type="ORF">F2P81_000741</name>
</gene>
<evidence type="ECO:0000256" key="10">
    <source>
        <dbReference type="ARBA" id="ARBA00022723"/>
    </source>
</evidence>
<keyword evidence="18" id="KW-0458">Lysosome</keyword>
<evidence type="ECO:0000256" key="15">
    <source>
        <dbReference type="ARBA" id="ARBA00022833"/>
    </source>
</evidence>
<reference evidence="28 29" key="1">
    <citation type="submission" date="2019-06" db="EMBL/GenBank/DDBJ databases">
        <title>Draft genomes of female and male turbot (Scophthalmus maximus).</title>
        <authorList>
            <person name="Xu H."/>
            <person name="Xu X.-W."/>
            <person name="Shao C."/>
            <person name="Chen S."/>
        </authorList>
    </citation>
    <scope>NUCLEOTIDE SEQUENCE [LARGE SCALE GENOMIC DNA]</scope>
    <source>
        <strain evidence="28">Ysfricsl-2016a</strain>
        <tissue evidence="28">Blood</tissue>
    </source>
</reference>
<dbReference type="InterPro" id="IPR011016">
    <property type="entry name" value="Znf_RING-CH"/>
</dbReference>
<dbReference type="EC" id="2.3.2.27" evidence="6"/>
<protein>
    <recommendedName>
        <fullName evidence="19">E3 ubiquitin-protein ligase MARCHF2</fullName>
        <ecNumber evidence="6">2.3.2.27</ecNumber>
    </recommendedName>
    <alternativeName>
        <fullName evidence="21">Membrane-associated RING finger protein 2</fullName>
    </alternativeName>
    <alternativeName>
        <fullName evidence="20">Membrane-associated RING-CH protein II</fullName>
    </alternativeName>
    <alternativeName>
        <fullName evidence="22">RING-type E3 ubiquitin transferase MARCHF2</fullName>
    </alternativeName>
</protein>
<comment type="pathway">
    <text evidence="5">Protein modification; protein ubiquitination.</text>
</comment>
<evidence type="ECO:0000256" key="23">
    <source>
        <dbReference type="PROSITE-ProRule" id="PRU00175"/>
    </source>
</evidence>
<keyword evidence="15" id="KW-0862">Zinc</keyword>
<dbReference type="InterPro" id="IPR001841">
    <property type="entry name" value="Znf_RING"/>
</dbReference>
<evidence type="ECO:0000256" key="9">
    <source>
        <dbReference type="ARBA" id="ARBA00022692"/>
    </source>
</evidence>
<evidence type="ECO:0000256" key="12">
    <source>
        <dbReference type="ARBA" id="ARBA00022771"/>
    </source>
</evidence>